<dbReference type="InterPro" id="IPR003959">
    <property type="entry name" value="ATPase_AAA_core"/>
</dbReference>
<protein>
    <recommendedName>
        <fullName evidence="7">Clp R domain-containing protein</fullName>
    </recommendedName>
</protein>
<dbReference type="InterPro" id="IPR001270">
    <property type="entry name" value="ClpA/B"/>
</dbReference>
<dbReference type="EMBL" id="MFRE01000015">
    <property type="protein sequence ID" value="OGH93971.1"/>
    <property type="molecule type" value="Genomic_DNA"/>
</dbReference>
<dbReference type="STRING" id="1798709.A2538_03855"/>
<keyword evidence="1 5" id="KW-0677">Repeat</keyword>
<dbReference type="SMART" id="SM01086">
    <property type="entry name" value="ClpB_D2-small"/>
    <property type="match status" value="1"/>
</dbReference>
<dbReference type="SUPFAM" id="SSF52540">
    <property type="entry name" value="P-loop containing nucleoside triphosphate hydrolases"/>
    <property type="match status" value="2"/>
</dbReference>
<keyword evidence="6" id="KW-0472">Membrane</keyword>
<dbReference type="GO" id="GO:0005524">
    <property type="term" value="F:ATP binding"/>
    <property type="evidence" value="ECO:0007669"/>
    <property type="project" value="UniProtKB-KW"/>
</dbReference>
<dbReference type="InterPro" id="IPR025662">
    <property type="entry name" value="Sigma_54_int_dom_ATP-bd_1"/>
</dbReference>
<dbReference type="GO" id="GO:0034605">
    <property type="term" value="P:cellular response to heat"/>
    <property type="evidence" value="ECO:0007669"/>
    <property type="project" value="TreeGrafter"/>
</dbReference>
<dbReference type="Gene3D" id="1.10.8.60">
    <property type="match status" value="2"/>
</dbReference>
<evidence type="ECO:0000256" key="2">
    <source>
        <dbReference type="ARBA" id="ARBA00022741"/>
    </source>
</evidence>
<dbReference type="GO" id="GO:0005737">
    <property type="term" value="C:cytoplasm"/>
    <property type="evidence" value="ECO:0007669"/>
    <property type="project" value="TreeGrafter"/>
</dbReference>
<keyword evidence="2" id="KW-0547">Nucleotide-binding</keyword>
<keyword evidence="3" id="KW-0067">ATP-binding</keyword>
<dbReference type="PROSITE" id="PS00675">
    <property type="entry name" value="SIGMA54_INTERACT_1"/>
    <property type="match status" value="1"/>
</dbReference>
<dbReference type="InterPro" id="IPR004176">
    <property type="entry name" value="Clp_R_N"/>
</dbReference>
<dbReference type="PANTHER" id="PTHR11638:SF18">
    <property type="entry name" value="HEAT SHOCK PROTEIN 104"/>
    <property type="match status" value="1"/>
</dbReference>
<dbReference type="InterPro" id="IPR027417">
    <property type="entry name" value="P-loop_NTPase"/>
</dbReference>
<evidence type="ECO:0000256" key="6">
    <source>
        <dbReference type="SAM" id="Phobius"/>
    </source>
</evidence>
<keyword evidence="4" id="KW-0143">Chaperone</keyword>
<dbReference type="CDD" id="cd19499">
    <property type="entry name" value="RecA-like_ClpB_Hsp104-like"/>
    <property type="match status" value="1"/>
</dbReference>
<dbReference type="PROSITE" id="PS51903">
    <property type="entry name" value="CLP_R"/>
    <property type="match status" value="1"/>
</dbReference>
<dbReference type="FunFam" id="3.40.50.300:FF:000025">
    <property type="entry name" value="ATP-dependent Clp protease subunit"/>
    <property type="match status" value="1"/>
</dbReference>
<evidence type="ECO:0000256" key="1">
    <source>
        <dbReference type="ARBA" id="ARBA00022737"/>
    </source>
</evidence>
<dbReference type="Pfam" id="PF10431">
    <property type="entry name" value="ClpB_D2-small"/>
    <property type="match status" value="1"/>
</dbReference>
<evidence type="ECO:0000256" key="3">
    <source>
        <dbReference type="ARBA" id="ARBA00022840"/>
    </source>
</evidence>
<evidence type="ECO:0000259" key="7">
    <source>
        <dbReference type="PROSITE" id="PS51903"/>
    </source>
</evidence>
<gene>
    <name evidence="8" type="ORF">A2538_03855</name>
</gene>
<dbReference type="CDD" id="cd00009">
    <property type="entry name" value="AAA"/>
    <property type="match status" value="1"/>
</dbReference>
<dbReference type="InterPro" id="IPR003593">
    <property type="entry name" value="AAA+_ATPase"/>
</dbReference>
<accession>A0A1F6PCT8</accession>
<feature type="transmembrane region" description="Helical" evidence="6">
    <location>
        <begin position="68"/>
        <end position="86"/>
    </location>
</feature>
<dbReference type="GO" id="GO:0016887">
    <property type="term" value="F:ATP hydrolysis activity"/>
    <property type="evidence" value="ECO:0007669"/>
    <property type="project" value="InterPro"/>
</dbReference>
<dbReference type="InterPro" id="IPR019489">
    <property type="entry name" value="Clp_ATPase_C"/>
</dbReference>
<dbReference type="PRINTS" id="PR00300">
    <property type="entry name" value="CLPPROTEASEA"/>
</dbReference>
<proteinExistence type="predicted"/>
<dbReference type="Pfam" id="PF02861">
    <property type="entry name" value="Clp_N"/>
    <property type="match status" value="1"/>
</dbReference>
<dbReference type="Pfam" id="PF17871">
    <property type="entry name" value="AAA_lid_9"/>
    <property type="match status" value="1"/>
</dbReference>
<dbReference type="Pfam" id="PF00004">
    <property type="entry name" value="AAA"/>
    <property type="match status" value="1"/>
</dbReference>
<reference evidence="8 9" key="1">
    <citation type="journal article" date="2016" name="Nat. Commun.">
        <title>Thousands of microbial genomes shed light on interconnected biogeochemical processes in an aquifer system.</title>
        <authorList>
            <person name="Anantharaman K."/>
            <person name="Brown C.T."/>
            <person name="Hug L.A."/>
            <person name="Sharon I."/>
            <person name="Castelle C.J."/>
            <person name="Probst A.J."/>
            <person name="Thomas B.C."/>
            <person name="Singh A."/>
            <person name="Wilkins M.J."/>
            <person name="Karaoz U."/>
            <person name="Brodie E.L."/>
            <person name="Williams K.H."/>
            <person name="Hubbard S.S."/>
            <person name="Banfield J.F."/>
        </authorList>
    </citation>
    <scope>NUCLEOTIDE SEQUENCE [LARGE SCALE GENOMIC DNA]</scope>
</reference>
<dbReference type="Proteomes" id="UP000178254">
    <property type="component" value="Unassembled WGS sequence"/>
</dbReference>
<dbReference type="Gene3D" id="1.10.1780.10">
    <property type="entry name" value="Clp, N-terminal domain"/>
    <property type="match status" value="1"/>
</dbReference>
<dbReference type="PANTHER" id="PTHR11638">
    <property type="entry name" value="ATP-DEPENDENT CLP PROTEASE"/>
    <property type="match status" value="1"/>
</dbReference>
<evidence type="ECO:0000256" key="5">
    <source>
        <dbReference type="PROSITE-ProRule" id="PRU01251"/>
    </source>
</evidence>
<feature type="domain" description="Clp R" evidence="7">
    <location>
        <begin position="171"/>
        <end position="316"/>
    </location>
</feature>
<organism evidence="8 9">
    <name type="scientific">Candidatus Magasanikbacteria bacterium RIFOXYD2_FULL_41_14</name>
    <dbReference type="NCBI Taxonomy" id="1798709"/>
    <lineage>
        <taxon>Bacteria</taxon>
        <taxon>Candidatus Magasanikiibacteriota</taxon>
    </lineage>
</organism>
<dbReference type="AlphaFoldDB" id="A0A1F6PCT8"/>
<dbReference type="SUPFAM" id="SSF81923">
    <property type="entry name" value="Double Clp-N motif"/>
    <property type="match status" value="1"/>
</dbReference>
<evidence type="ECO:0000313" key="9">
    <source>
        <dbReference type="Proteomes" id="UP000178254"/>
    </source>
</evidence>
<keyword evidence="6" id="KW-0812">Transmembrane</keyword>
<feature type="transmembrane region" description="Helical" evidence="6">
    <location>
        <begin position="106"/>
        <end position="125"/>
    </location>
</feature>
<dbReference type="Pfam" id="PF07724">
    <property type="entry name" value="AAA_2"/>
    <property type="match status" value="1"/>
</dbReference>
<dbReference type="InterPro" id="IPR041546">
    <property type="entry name" value="ClpA/ClpB_AAA_lid"/>
</dbReference>
<dbReference type="SMART" id="SM00382">
    <property type="entry name" value="AAA"/>
    <property type="match status" value="2"/>
</dbReference>
<dbReference type="Gene3D" id="3.40.50.300">
    <property type="entry name" value="P-loop containing nucleotide triphosphate hydrolases"/>
    <property type="match status" value="2"/>
</dbReference>
<keyword evidence="6" id="KW-1133">Transmembrane helix</keyword>
<evidence type="ECO:0000313" key="8">
    <source>
        <dbReference type="EMBL" id="OGH93971.1"/>
    </source>
</evidence>
<dbReference type="InterPro" id="IPR050130">
    <property type="entry name" value="ClpA_ClpB"/>
</dbReference>
<comment type="caution">
    <text evidence="8">The sequence shown here is derived from an EMBL/GenBank/DDBJ whole genome shotgun (WGS) entry which is preliminary data.</text>
</comment>
<dbReference type="InterPro" id="IPR036628">
    <property type="entry name" value="Clp_N_dom_sf"/>
</dbReference>
<sequence length="917" mass="102803">MFIEKNLPLNLLICESCRSTGQNGWRACSQCGGLGLGMMARGHWLYWGFPLTRYHLALHRSRQIFNRIRVVTVALVAINFWFWFGWALYEAKSIPTESTIEVLEMIFLSSPLFWLGALTWLYFWYRIIRQKRHPGFVEKHPYDEMPRPEESLALNNWPEVLKMKRSNYINISRSFTDEAKMVLGESYRLADKNQYKSLTPEHLFYALLSFNRIANVFIRLGIPASVIQAQLLKSIKSDKDNNSDKKSMPLPSADFQQVLFAAYDESYASHQDYVSVTELLLAVVKESAISQDILYGLNVDKQKLKNVVEWVRIRERLYRQYQQFRKAAWHRSKKGMDKAMTAMQTPFLNQFSEDMTLLAQFGHLDTCVAREVEIENIFRIVEGGRQNVILVGESGVGKKSIVEGLAQKMVAEDVPDRLKDRRLIRLSTSALLAGTTPAGAVERLLNIMNEIARAGNVILFIHNIHDLIGVSAGAEGGLDVANSLAERLAGGNFLTIATTSTEDFSRSVSSSALGNVFTKVEIGELDDNRAIQVLESKVGSIEYKNNVFFSYDAIAKAVNLSHKFIQDVLLPGSALEVLVEVASYTHNKKGANSLITGEEVAEVISEKTHIPVTAVGSDESTKLLNLEKEMHKRVIGQNEAVDLVANALRRARAEIRSTSKPIANFLFLGPTGVGKTELAKTIASVYFGGEERMIRLDMSEYQDKASIYRLIGAPGEKGSGILTEAVRHHPFALLLLDEMEKADKDILNLFLQVMDDGRLTDSSGRVVDFTNIILIATSNAGTAYVQEQLRQGVSTDALKEHLLHGELGQYFKPEFLNRFDGIVLFKELDEDAIRKIAGLMLNKVATELEAKGVELKVGPEALDFLAKVGYDPEFGARPMRRALQERVENKLAELVLSGKLKRRDVVVLGAEGEMRIQ</sequence>
<name>A0A1F6PCT8_9BACT</name>
<evidence type="ECO:0000256" key="4">
    <source>
        <dbReference type="ARBA" id="ARBA00023186"/>
    </source>
</evidence>